<dbReference type="Proteomes" id="UP001497480">
    <property type="component" value="Unassembled WGS sequence"/>
</dbReference>
<keyword evidence="1" id="KW-0472">Membrane</keyword>
<protein>
    <recommendedName>
        <fullName evidence="4">Transmembrane protein</fullName>
    </recommendedName>
</protein>
<gene>
    <name evidence="2" type="ORF">LLUT_LOCUS25553</name>
</gene>
<dbReference type="PANTHER" id="PTHR36381:SF1">
    <property type="entry name" value="ETHYLENE-REGULATED TRANSCRIPT 2 (ERT2)"/>
    <property type="match status" value="1"/>
</dbReference>
<dbReference type="EMBL" id="CAXHTB010000018">
    <property type="protein sequence ID" value="CAL0324493.1"/>
    <property type="molecule type" value="Genomic_DNA"/>
</dbReference>
<organism evidence="2 3">
    <name type="scientific">Lupinus luteus</name>
    <name type="common">European yellow lupine</name>
    <dbReference type="NCBI Taxonomy" id="3873"/>
    <lineage>
        <taxon>Eukaryota</taxon>
        <taxon>Viridiplantae</taxon>
        <taxon>Streptophyta</taxon>
        <taxon>Embryophyta</taxon>
        <taxon>Tracheophyta</taxon>
        <taxon>Spermatophyta</taxon>
        <taxon>Magnoliopsida</taxon>
        <taxon>eudicotyledons</taxon>
        <taxon>Gunneridae</taxon>
        <taxon>Pentapetalae</taxon>
        <taxon>rosids</taxon>
        <taxon>fabids</taxon>
        <taxon>Fabales</taxon>
        <taxon>Fabaceae</taxon>
        <taxon>Papilionoideae</taxon>
        <taxon>50 kb inversion clade</taxon>
        <taxon>genistoids sensu lato</taxon>
        <taxon>core genistoids</taxon>
        <taxon>Genisteae</taxon>
        <taxon>Lupinus</taxon>
    </lineage>
</organism>
<sequence>MPLPWKKNKVTPLSQTVADLQPPKKHASSFALEPGFPTSIVDLFVKNRTRFRKHKTKKPVHFDISHPILVTQPPMPSPAPPAPPPPETPCFRDFPVVSTEAISLMPLVVENDVVVEDDGVAGSGQNVNWVDECESGSGSKKVFGVVLFVFVVVVVLMKSLKEIAIGFTVLALLLVFIENAGKRVVSFFMPCSDANLGIVTCLKKWVSNYVWFQKLMLKIDENCEGSESLNVGGECSSSSLSFEEIEVVENINEVVGVCCEETCFRELEIGEKKMEDEDSNVKVVVVDSCEIFCEWNKTKDSRSVKLKSKMVKKLVPKKLRGSKKDKKEKKVKEGKNETISESYSIGKEDKSMNFEIEDVGKVDVIEQECVKEEEVDDHGMNCSQDSSMERVEEVVDVIGEEKRIDRVGNLGYIILFAIVLVGLVVGRFPAMVLTVTCCFMLKRARSIVTWYSVSGRKSRYI</sequence>
<keyword evidence="1" id="KW-1133">Transmembrane helix</keyword>
<name>A0AAV1XUE5_LUPLU</name>
<reference evidence="2 3" key="1">
    <citation type="submission" date="2024-03" db="EMBL/GenBank/DDBJ databases">
        <authorList>
            <person name="Martinez-Hernandez J."/>
        </authorList>
    </citation>
    <scope>NUCLEOTIDE SEQUENCE [LARGE SCALE GENOMIC DNA]</scope>
</reference>
<dbReference type="PANTHER" id="PTHR36381">
    <property type="entry name" value="ETHYLENE-REGULATED TRANSCRIPT 2 (ERT2)"/>
    <property type="match status" value="1"/>
</dbReference>
<accession>A0AAV1XUE5</accession>
<evidence type="ECO:0000256" key="1">
    <source>
        <dbReference type="SAM" id="Phobius"/>
    </source>
</evidence>
<evidence type="ECO:0008006" key="4">
    <source>
        <dbReference type="Google" id="ProtNLM"/>
    </source>
</evidence>
<comment type="caution">
    <text evidence="2">The sequence shown here is derived from an EMBL/GenBank/DDBJ whole genome shotgun (WGS) entry which is preliminary data.</text>
</comment>
<feature type="transmembrane region" description="Helical" evidence="1">
    <location>
        <begin position="410"/>
        <end position="433"/>
    </location>
</feature>
<evidence type="ECO:0000313" key="3">
    <source>
        <dbReference type="Proteomes" id="UP001497480"/>
    </source>
</evidence>
<dbReference type="AlphaFoldDB" id="A0AAV1XUE5"/>
<feature type="transmembrane region" description="Helical" evidence="1">
    <location>
        <begin position="163"/>
        <end position="180"/>
    </location>
</feature>
<keyword evidence="1" id="KW-0812">Transmembrane</keyword>
<proteinExistence type="predicted"/>
<evidence type="ECO:0000313" key="2">
    <source>
        <dbReference type="EMBL" id="CAL0324493.1"/>
    </source>
</evidence>
<feature type="transmembrane region" description="Helical" evidence="1">
    <location>
        <begin position="142"/>
        <end position="157"/>
    </location>
</feature>
<keyword evidence="3" id="KW-1185">Reference proteome</keyword>